<evidence type="ECO:0000259" key="9">
    <source>
        <dbReference type="Pfam" id="PF04547"/>
    </source>
</evidence>
<evidence type="ECO:0000259" key="10">
    <source>
        <dbReference type="Pfam" id="PF16178"/>
    </source>
</evidence>
<evidence type="ECO:0000313" key="12">
    <source>
        <dbReference type="Proteomes" id="UP001369086"/>
    </source>
</evidence>
<protein>
    <recommendedName>
        <fullName evidence="8">Anoctamin</fullName>
    </recommendedName>
</protein>
<dbReference type="EMBL" id="JAHFZB010000009">
    <property type="protein sequence ID" value="KAK6486212.1"/>
    <property type="molecule type" value="Genomic_DNA"/>
</dbReference>
<evidence type="ECO:0000256" key="4">
    <source>
        <dbReference type="ARBA" id="ARBA00022692"/>
    </source>
</evidence>
<evidence type="ECO:0000256" key="2">
    <source>
        <dbReference type="ARBA" id="ARBA00009671"/>
    </source>
</evidence>
<name>A0ABR0ZN18_HUSHU</name>
<dbReference type="Pfam" id="PF04547">
    <property type="entry name" value="Anoctamin"/>
    <property type="match status" value="1"/>
</dbReference>
<dbReference type="InterPro" id="IPR049452">
    <property type="entry name" value="Anoctamin_TM"/>
</dbReference>
<evidence type="ECO:0000313" key="11">
    <source>
        <dbReference type="EMBL" id="KAK6486212.1"/>
    </source>
</evidence>
<keyword evidence="7" id="KW-0325">Glycoprotein</keyword>
<reference evidence="11 12" key="1">
    <citation type="submission" date="2021-05" db="EMBL/GenBank/DDBJ databases">
        <authorList>
            <person name="Zahm M."/>
            <person name="Klopp C."/>
            <person name="Cabau C."/>
            <person name="Kuhl H."/>
            <person name="Suciu R."/>
            <person name="Ciorpac M."/>
            <person name="Holostenco D."/>
            <person name="Gessner J."/>
            <person name="Wuertz S."/>
            <person name="Hohne C."/>
            <person name="Stock M."/>
            <person name="Gislard M."/>
            <person name="Lluch J."/>
            <person name="Milhes M."/>
            <person name="Lampietro C."/>
            <person name="Lopez Roques C."/>
            <person name="Donnadieu C."/>
            <person name="Du K."/>
            <person name="Schartl M."/>
            <person name="Guiguen Y."/>
        </authorList>
    </citation>
    <scope>NUCLEOTIDE SEQUENCE [LARGE SCALE GENOMIC DNA]</scope>
    <source>
        <strain evidence="11">Hh-F2</strain>
        <tissue evidence="11">Blood</tissue>
    </source>
</reference>
<evidence type="ECO:0000256" key="8">
    <source>
        <dbReference type="RuleBase" id="RU280814"/>
    </source>
</evidence>
<dbReference type="InterPro" id="IPR032394">
    <property type="entry name" value="Anoct_dimer"/>
</dbReference>
<comment type="caution">
    <text evidence="8">Lacks conserved residue(s) required for the propagation of feature annotation.</text>
</comment>
<comment type="similarity">
    <text evidence="2 8">Belongs to the anoctamin family.</text>
</comment>
<dbReference type="Pfam" id="PF16178">
    <property type="entry name" value="Anoct_dimer"/>
    <property type="match status" value="1"/>
</dbReference>
<feature type="domain" description="Anoctamin dimerisation" evidence="10">
    <location>
        <begin position="3"/>
        <end position="234"/>
    </location>
</feature>
<evidence type="ECO:0000256" key="7">
    <source>
        <dbReference type="ARBA" id="ARBA00023180"/>
    </source>
</evidence>
<evidence type="ECO:0000256" key="5">
    <source>
        <dbReference type="ARBA" id="ARBA00022989"/>
    </source>
</evidence>
<evidence type="ECO:0000256" key="6">
    <source>
        <dbReference type="ARBA" id="ARBA00023136"/>
    </source>
</evidence>
<evidence type="ECO:0000256" key="1">
    <source>
        <dbReference type="ARBA" id="ARBA00004651"/>
    </source>
</evidence>
<keyword evidence="3" id="KW-1003">Cell membrane</keyword>
<gene>
    <name evidence="11" type="ORF">HHUSO_G12153</name>
</gene>
<comment type="caution">
    <text evidence="11">The sequence shown here is derived from an EMBL/GenBank/DDBJ whole genome shotgun (WGS) entry which is preliminary data.</text>
</comment>
<proteinExistence type="inferred from homology"/>
<accession>A0ABR0ZN18</accession>
<organism evidence="11 12">
    <name type="scientific">Huso huso</name>
    <name type="common">Beluga</name>
    <name type="synonym">Acipenser huso</name>
    <dbReference type="NCBI Taxonomy" id="61971"/>
    <lineage>
        <taxon>Eukaryota</taxon>
        <taxon>Metazoa</taxon>
        <taxon>Chordata</taxon>
        <taxon>Craniata</taxon>
        <taxon>Vertebrata</taxon>
        <taxon>Euteleostomi</taxon>
        <taxon>Actinopterygii</taxon>
        <taxon>Chondrostei</taxon>
        <taxon>Acipenseriformes</taxon>
        <taxon>Acipenseridae</taxon>
        <taxon>Huso</taxon>
    </lineage>
</organism>
<dbReference type="PANTHER" id="PTHR12308:SF73">
    <property type="entry name" value="ANOCTAMIN"/>
    <property type="match status" value="1"/>
</dbReference>
<evidence type="ECO:0000256" key="3">
    <source>
        <dbReference type="ARBA" id="ARBA00022475"/>
    </source>
</evidence>
<dbReference type="InterPro" id="IPR007632">
    <property type="entry name" value="Anoctamin"/>
</dbReference>
<keyword evidence="4 8" id="KW-0812">Transmembrane</keyword>
<feature type="transmembrane region" description="Helical" evidence="8">
    <location>
        <begin position="246"/>
        <end position="275"/>
    </location>
</feature>
<sequence>MEMRTADFVFVYRSEHNLKENVHEFIRIVKEDADLEVEEEEMPDKGGVLVKIYAPFLQLSKTAEILKLKMPLQTASEPLSVAEEIMTSESGECLDWNLLMKRWQGLVRNFESEPQCEDVSATYTHNEGLFENIEEEESFFRPALRSLLTYHILTNIDVRKERGAKRQKGLLYLQMKGAIKTSFTLHDPSVYFKKNTQSQNGFTLLSDNGEFISNRDDIALLNRTWAKPYLKLQPLSRIRNYFGEKIALYFAFVETLQLSLIIPALIGFCIFVYGLHLSIVCHRSTNEHLMGHNIQTLCQSPQMLSIKVNKTLDSIRGKCHNLEWRRRMLVNTINQTCLIGGSYIPVQVNFDDFSTIIKSSLDNDATPVFALIVCLWGKLSSLPVCLVS</sequence>
<dbReference type="PANTHER" id="PTHR12308">
    <property type="entry name" value="ANOCTAMIN"/>
    <property type="match status" value="1"/>
</dbReference>
<comment type="subcellular location">
    <subcellularLocation>
        <location evidence="1">Cell membrane</location>
        <topology evidence="1">Multi-pass membrane protein</topology>
    </subcellularLocation>
    <subcellularLocation>
        <location evidence="8">Membrane</location>
        <topology evidence="8">Multi-pass membrane protein</topology>
    </subcellularLocation>
</comment>
<keyword evidence="12" id="KW-1185">Reference proteome</keyword>
<dbReference type="Proteomes" id="UP001369086">
    <property type="component" value="Unassembled WGS sequence"/>
</dbReference>
<keyword evidence="6 8" id="KW-0472">Membrane</keyword>
<keyword evidence="5 8" id="KW-1133">Transmembrane helix</keyword>
<feature type="domain" description="Anoctamin transmembrane" evidence="9">
    <location>
        <begin position="238"/>
        <end position="377"/>
    </location>
</feature>